<accession>A0A9P6JJ19</accession>
<protein>
    <submittedName>
        <fullName evidence="2">Uncharacterized protein</fullName>
    </submittedName>
</protein>
<comment type="caution">
    <text evidence="2">The sequence shown here is derived from an EMBL/GenBank/DDBJ whole genome shotgun (WGS) entry which is preliminary data.</text>
</comment>
<sequence>MFDDSQSSTFTAFIPNSTMFPLDNVFYHCLVSVTTKRLANPDDATADYQYVTKSLITETTVTVSNEPPTPPNETNEVRQLSLPATPKANKRRNARKRSCFRDAWARAIKADAKRAKEHRIKQARLSRARQRVHEDLCLAVLNGNDPDFIVITDSEDDADDDSDCSISVSADTLF</sequence>
<gene>
    <name evidence="2" type="ORF">CPB83DRAFT_899330</name>
</gene>
<evidence type="ECO:0000313" key="3">
    <source>
        <dbReference type="Proteomes" id="UP000807306"/>
    </source>
</evidence>
<keyword evidence="3" id="KW-1185">Reference proteome</keyword>
<organism evidence="2 3">
    <name type="scientific">Crepidotus variabilis</name>
    <dbReference type="NCBI Taxonomy" id="179855"/>
    <lineage>
        <taxon>Eukaryota</taxon>
        <taxon>Fungi</taxon>
        <taxon>Dikarya</taxon>
        <taxon>Basidiomycota</taxon>
        <taxon>Agaricomycotina</taxon>
        <taxon>Agaricomycetes</taxon>
        <taxon>Agaricomycetidae</taxon>
        <taxon>Agaricales</taxon>
        <taxon>Agaricineae</taxon>
        <taxon>Crepidotaceae</taxon>
        <taxon>Crepidotus</taxon>
    </lineage>
</organism>
<dbReference type="EMBL" id="MU157933">
    <property type="protein sequence ID" value="KAF9522827.1"/>
    <property type="molecule type" value="Genomic_DNA"/>
</dbReference>
<dbReference type="Proteomes" id="UP000807306">
    <property type="component" value="Unassembled WGS sequence"/>
</dbReference>
<dbReference type="AlphaFoldDB" id="A0A9P6JJ19"/>
<feature type="region of interest" description="Disordered" evidence="1">
    <location>
        <begin position="62"/>
        <end position="94"/>
    </location>
</feature>
<evidence type="ECO:0000313" key="2">
    <source>
        <dbReference type="EMBL" id="KAF9522827.1"/>
    </source>
</evidence>
<name>A0A9P6JJ19_9AGAR</name>
<reference evidence="2" key="1">
    <citation type="submission" date="2020-11" db="EMBL/GenBank/DDBJ databases">
        <authorList>
            <consortium name="DOE Joint Genome Institute"/>
            <person name="Ahrendt S."/>
            <person name="Riley R."/>
            <person name="Andreopoulos W."/>
            <person name="Labutti K."/>
            <person name="Pangilinan J."/>
            <person name="Ruiz-Duenas F.J."/>
            <person name="Barrasa J.M."/>
            <person name="Sanchez-Garcia M."/>
            <person name="Camarero S."/>
            <person name="Miyauchi S."/>
            <person name="Serrano A."/>
            <person name="Linde D."/>
            <person name="Babiker R."/>
            <person name="Drula E."/>
            <person name="Ayuso-Fernandez I."/>
            <person name="Pacheco R."/>
            <person name="Padilla G."/>
            <person name="Ferreira P."/>
            <person name="Barriuso J."/>
            <person name="Kellner H."/>
            <person name="Castanera R."/>
            <person name="Alfaro M."/>
            <person name="Ramirez L."/>
            <person name="Pisabarro A.G."/>
            <person name="Kuo A."/>
            <person name="Tritt A."/>
            <person name="Lipzen A."/>
            <person name="He G."/>
            <person name="Yan M."/>
            <person name="Ng V."/>
            <person name="Cullen D."/>
            <person name="Martin F."/>
            <person name="Rosso M.-N."/>
            <person name="Henrissat B."/>
            <person name="Hibbett D."/>
            <person name="Martinez A.T."/>
            <person name="Grigoriev I.V."/>
        </authorList>
    </citation>
    <scope>NUCLEOTIDE SEQUENCE</scope>
    <source>
        <strain evidence="2">CBS 506.95</strain>
    </source>
</reference>
<evidence type="ECO:0000256" key="1">
    <source>
        <dbReference type="SAM" id="MobiDB-lite"/>
    </source>
</evidence>
<proteinExistence type="predicted"/>